<evidence type="ECO:0000313" key="1">
    <source>
        <dbReference type="EMBL" id="MCI34274.1"/>
    </source>
</evidence>
<keyword evidence="2" id="KW-1185">Reference proteome</keyword>
<accession>A0A392RE17</accession>
<comment type="caution">
    <text evidence="1">The sequence shown here is derived from an EMBL/GenBank/DDBJ whole genome shotgun (WGS) entry which is preliminary data.</text>
</comment>
<evidence type="ECO:0000313" key="2">
    <source>
        <dbReference type="Proteomes" id="UP000265520"/>
    </source>
</evidence>
<reference evidence="1 2" key="1">
    <citation type="journal article" date="2018" name="Front. Plant Sci.">
        <title>Red Clover (Trifolium pratense) and Zigzag Clover (T. medium) - A Picture of Genomic Similarities and Differences.</title>
        <authorList>
            <person name="Dluhosova J."/>
            <person name="Istvanek J."/>
            <person name="Nedelnik J."/>
            <person name="Repkova J."/>
        </authorList>
    </citation>
    <scope>NUCLEOTIDE SEQUENCE [LARGE SCALE GENOMIC DNA]</scope>
    <source>
        <strain evidence="2">cv. 10/8</strain>
        <tissue evidence="1">Leaf</tissue>
    </source>
</reference>
<organism evidence="1 2">
    <name type="scientific">Trifolium medium</name>
    <dbReference type="NCBI Taxonomy" id="97028"/>
    <lineage>
        <taxon>Eukaryota</taxon>
        <taxon>Viridiplantae</taxon>
        <taxon>Streptophyta</taxon>
        <taxon>Embryophyta</taxon>
        <taxon>Tracheophyta</taxon>
        <taxon>Spermatophyta</taxon>
        <taxon>Magnoliopsida</taxon>
        <taxon>eudicotyledons</taxon>
        <taxon>Gunneridae</taxon>
        <taxon>Pentapetalae</taxon>
        <taxon>rosids</taxon>
        <taxon>fabids</taxon>
        <taxon>Fabales</taxon>
        <taxon>Fabaceae</taxon>
        <taxon>Papilionoideae</taxon>
        <taxon>50 kb inversion clade</taxon>
        <taxon>NPAAA clade</taxon>
        <taxon>Hologalegina</taxon>
        <taxon>IRL clade</taxon>
        <taxon>Trifolieae</taxon>
        <taxon>Trifolium</taxon>
    </lineage>
</organism>
<sequence length="57" mass="6688">MIQEYVADPSRVVQSDNDQVKNNLVVETMSLRIDGRRLRKAEELIDRISESSIRRTR</sequence>
<dbReference type="AlphaFoldDB" id="A0A392RE17"/>
<dbReference type="Proteomes" id="UP000265520">
    <property type="component" value="Unassembled WGS sequence"/>
</dbReference>
<name>A0A392RE17_9FABA</name>
<feature type="non-terminal residue" evidence="1">
    <location>
        <position position="57"/>
    </location>
</feature>
<protein>
    <submittedName>
        <fullName evidence="1">Uncharacterized protein</fullName>
    </submittedName>
</protein>
<dbReference type="EMBL" id="LXQA010212216">
    <property type="protein sequence ID" value="MCI34274.1"/>
    <property type="molecule type" value="Genomic_DNA"/>
</dbReference>
<proteinExistence type="predicted"/>